<gene>
    <name evidence="2" type="ordered locus">Synpcc7942_0743</name>
</gene>
<name>Q31Q94_SYNE7</name>
<dbReference type="KEGG" id="syf:Synpcc7942_0743"/>
<keyword evidence="3" id="KW-1185">Reference proteome</keyword>
<feature type="domain" description="DUF4815" evidence="1">
    <location>
        <begin position="6"/>
        <end position="577"/>
    </location>
</feature>
<proteinExistence type="predicted"/>
<sequence>MPFTDYYNRFDPADRYDELLFRAGKGLQSAELNEAQKTFLYRLQRIADSVFKDGAVLRGTAPVITFDTGAITCPASSIYLKANVRDVAERSFTIATVGIVRVGVFLLEEEITEIEDPGLYDPAVGTRNYGEPGAARLKWTATWGYEDEPGQPGEFYPVYTIVNGGLIDQNAGPVGDPFLDLLARYDRESNGNYIVTGLEVSALGLSGGSNSFNVKQGTGNIFGYKVDKTTSTRLVYAEDPDLETVLSEPDTFTGATGGSATIQLNRFPVNEISSVTITREKTVNITHGAFTGAIDTLPDVSVLSIQSVTQGGTTYTPTTDYFLDGDRVNWSPAGAEPAPGSTYTVTYRYLGPVTPSAVDLQAGSFTVTGAVNGTLVLTNYNWKVPRIDRICMDRTGQFIRLKGIPSRFEVLPPQVPSSLLLLATVTQRWGLTPVTSNDGIRAIPFDQLERMRSLIVDLFDLVAEERLKNDISSREPSAKRGVFVDPFLDDDLRDQGITQTAAIVDGELLLPIAPVVQLVRDNNDQDWLLPYTEVIVLQQLGSTGQEKINPYASFDPLPAIASLNPAVDRWTVIDTVWESAVTREIRINRTRNEGIRLSPREIRQQGVAVGDVLSTTTRETQQIQTRTELLRSTEQSAQFLRPITVQFTIEGFGPGEQLVELLFDGINLTPP</sequence>
<evidence type="ECO:0000313" key="2">
    <source>
        <dbReference type="EMBL" id="ABB56775.1"/>
    </source>
</evidence>
<dbReference type="STRING" id="1140.Synpcc7942_0743"/>
<dbReference type="BioCyc" id="SYNEL:SYNPCC7942_0743-MONOMER"/>
<dbReference type="Pfam" id="PF16075">
    <property type="entry name" value="DUF4815"/>
    <property type="match status" value="1"/>
</dbReference>
<reference evidence="3" key="1">
    <citation type="submission" date="2005-08" db="EMBL/GenBank/DDBJ databases">
        <title>Complete sequence of chromosome 1 of Synechococcus elongatus PCC 7942.</title>
        <authorList>
            <consortium name="US DOE Joint Genome Institute"/>
            <person name="Copeland A."/>
            <person name="Lucas S."/>
            <person name="Lapidus A."/>
            <person name="Barry K."/>
            <person name="Detter J.C."/>
            <person name="Glavina T."/>
            <person name="Hammon N."/>
            <person name="Israni S."/>
            <person name="Pitluck S."/>
            <person name="Schmutz J."/>
            <person name="Larimer F."/>
            <person name="Land M."/>
            <person name="Kyrpides N."/>
            <person name="Lykidis A."/>
            <person name="Richardson P."/>
        </authorList>
    </citation>
    <scope>NUCLEOTIDE SEQUENCE [LARGE SCALE GENOMIC DNA]</scope>
    <source>
        <strain evidence="3">ATCC 33912 / PCC 7942 / FACHB-805</strain>
    </source>
</reference>
<evidence type="ECO:0000259" key="1">
    <source>
        <dbReference type="Pfam" id="PF16075"/>
    </source>
</evidence>
<dbReference type="HOGENOM" id="CLU_027129_0_0_3"/>
<dbReference type="OrthoDB" id="2463879at2"/>
<dbReference type="AlphaFoldDB" id="Q31Q94"/>
<protein>
    <recommendedName>
        <fullName evidence="1">DUF4815 domain-containing protein</fullName>
    </recommendedName>
</protein>
<accession>Q31Q94</accession>
<evidence type="ECO:0000313" key="3">
    <source>
        <dbReference type="Proteomes" id="UP000889800"/>
    </source>
</evidence>
<dbReference type="EMBL" id="CP000100">
    <property type="protein sequence ID" value="ABB56775.1"/>
    <property type="molecule type" value="Genomic_DNA"/>
</dbReference>
<dbReference type="InterPro" id="IPR032096">
    <property type="entry name" value="DUF4815"/>
</dbReference>
<dbReference type="GeneID" id="72429584"/>
<dbReference type="PaxDb" id="1140-Synpcc7942_0743"/>
<organism evidence="2 3">
    <name type="scientific">Synechococcus elongatus (strain ATCC 33912 / PCC 7942 / FACHB-805)</name>
    <name type="common">Anacystis nidulans R2</name>
    <dbReference type="NCBI Taxonomy" id="1140"/>
    <lineage>
        <taxon>Bacteria</taxon>
        <taxon>Bacillati</taxon>
        <taxon>Cyanobacteriota</taxon>
        <taxon>Cyanophyceae</taxon>
        <taxon>Synechococcales</taxon>
        <taxon>Synechococcaceae</taxon>
        <taxon>Synechococcus</taxon>
    </lineage>
</organism>
<dbReference type="Proteomes" id="UP000889800">
    <property type="component" value="Chromosome"/>
</dbReference>
<dbReference type="eggNOG" id="ENOG502Z8AG">
    <property type="taxonomic scope" value="Bacteria"/>
</dbReference>
<dbReference type="RefSeq" id="WP_011377698.1">
    <property type="nucleotide sequence ID" value="NC_007604.1"/>
</dbReference>